<sequence>MRSPVLPLVVLLLASGCAEQRGDFPSLLPRAIEQRSDAEPERPVPVATADPALDAQIAKLSSAVDAADAGFRKAADRAEQLARAARGAAQGSERWLDAQTALAEVDVARSEIQQPIAELERLAIDRATAGEPTYPALDAALKSGRERGDAQVQRVRTIEALLA</sequence>
<dbReference type="RefSeq" id="WP_129341136.1">
    <property type="nucleotide sequence ID" value="NZ_JACIDD010000001.1"/>
</dbReference>
<dbReference type="EMBL" id="SDPT01000001">
    <property type="protein sequence ID" value="RXZ35368.1"/>
    <property type="molecule type" value="Genomic_DNA"/>
</dbReference>
<keyword evidence="2" id="KW-1185">Reference proteome</keyword>
<evidence type="ECO:0000313" key="2">
    <source>
        <dbReference type="Proteomes" id="UP000292347"/>
    </source>
</evidence>
<protein>
    <submittedName>
        <fullName evidence="1">Uncharacterized protein</fullName>
    </submittedName>
</protein>
<organism evidence="1 2">
    <name type="scientific">Sphingomonas desiccabilis</name>
    <dbReference type="NCBI Taxonomy" id="429134"/>
    <lineage>
        <taxon>Bacteria</taxon>
        <taxon>Pseudomonadati</taxon>
        <taxon>Pseudomonadota</taxon>
        <taxon>Alphaproteobacteria</taxon>
        <taxon>Sphingomonadales</taxon>
        <taxon>Sphingomonadaceae</taxon>
        <taxon>Sphingomonas</taxon>
    </lineage>
</organism>
<evidence type="ECO:0000313" key="1">
    <source>
        <dbReference type="EMBL" id="RXZ35368.1"/>
    </source>
</evidence>
<dbReference type="PROSITE" id="PS51257">
    <property type="entry name" value="PROKAR_LIPOPROTEIN"/>
    <property type="match status" value="1"/>
</dbReference>
<reference evidence="1 2" key="1">
    <citation type="submission" date="2019-01" db="EMBL/GenBank/DDBJ databases">
        <title>Sphingomonas mucosissima sp. nov. and Sphingomonas desiccabilis sp. nov., from biological soil crusts in the Colorado Plateau, USA.</title>
        <authorList>
            <person name="Zhu D."/>
        </authorList>
    </citation>
    <scope>NUCLEOTIDE SEQUENCE [LARGE SCALE GENOMIC DNA]</scope>
    <source>
        <strain evidence="1 2">CP1D</strain>
    </source>
</reference>
<name>A0A4Q2J0N9_9SPHN</name>
<dbReference type="OrthoDB" id="7583152at2"/>
<proteinExistence type="predicted"/>
<accession>A0A4Q2J0N9</accession>
<dbReference type="Proteomes" id="UP000292347">
    <property type="component" value="Unassembled WGS sequence"/>
</dbReference>
<gene>
    <name evidence="1" type="ORF">EO081_07045</name>
</gene>
<comment type="caution">
    <text evidence="1">The sequence shown here is derived from an EMBL/GenBank/DDBJ whole genome shotgun (WGS) entry which is preliminary data.</text>
</comment>
<dbReference type="AlphaFoldDB" id="A0A4Q2J0N9"/>